<sequence>MDGLSVPELVLQTQETSDPSEFCVRLEGFEGPLDLLLELARQQKVDLRHISILQMVEQYLAIIANMQVIRLELAADWLVMAAWLAWLKSRLLLPSNEEEQLEGEEAASLLQAQVIEYSHISKVANWLGHRPQLGQEVFVAGSTEEHVAYAYAGLAVSLPQLLKAYLSVMRKRVAKRPYKPRQLSFWTVQEALEYLHVFFAGEEPVLTWHKLEEFVPNEPTQDTRQDTTQRQKYRAAMAGTLLASLEMARSGVLEIHQEEEFGMILLRSFKKN</sequence>
<organism evidence="2 3">
    <name type="scientific">Entomobacter blattae</name>
    <dbReference type="NCBI Taxonomy" id="2762277"/>
    <lineage>
        <taxon>Bacteria</taxon>
        <taxon>Pseudomonadati</taxon>
        <taxon>Pseudomonadota</taxon>
        <taxon>Alphaproteobacteria</taxon>
        <taxon>Acetobacterales</taxon>
        <taxon>Acetobacteraceae</taxon>
        <taxon>Entomobacter</taxon>
    </lineage>
</organism>
<dbReference type="KEGG" id="ebla:JGUZn3_21710"/>
<dbReference type="InterPro" id="IPR003768">
    <property type="entry name" value="ScpA"/>
</dbReference>
<name>A0A7H1NUB3_9PROT</name>
<keyword evidence="3" id="KW-1185">Reference proteome</keyword>
<dbReference type="AlphaFoldDB" id="A0A7H1NUB3"/>
<gene>
    <name evidence="2" type="primary">scpA</name>
    <name evidence="2" type="ORF">JGUZn3_21710</name>
</gene>
<dbReference type="Proteomes" id="UP000516349">
    <property type="component" value="Chromosome"/>
</dbReference>
<evidence type="ECO:0000313" key="3">
    <source>
        <dbReference type="Proteomes" id="UP000516349"/>
    </source>
</evidence>
<protein>
    <recommendedName>
        <fullName evidence="1">Segregation and condensation protein A</fullName>
    </recommendedName>
</protein>
<evidence type="ECO:0000313" key="2">
    <source>
        <dbReference type="EMBL" id="QNT79373.1"/>
    </source>
</evidence>
<evidence type="ECO:0000256" key="1">
    <source>
        <dbReference type="ARBA" id="ARBA00044777"/>
    </source>
</evidence>
<dbReference type="PANTHER" id="PTHR33969:SF2">
    <property type="entry name" value="SEGREGATION AND CONDENSATION PROTEIN A"/>
    <property type="match status" value="1"/>
</dbReference>
<dbReference type="EMBL" id="CP060244">
    <property type="protein sequence ID" value="QNT79373.1"/>
    <property type="molecule type" value="Genomic_DNA"/>
</dbReference>
<proteinExistence type="predicted"/>
<dbReference type="PANTHER" id="PTHR33969">
    <property type="entry name" value="SEGREGATION AND CONDENSATION PROTEIN A"/>
    <property type="match status" value="1"/>
</dbReference>
<dbReference type="Gene3D" id="6.10.250.2410">
    <property type="match status" value="1"/>
</dbReference>
<accession>A0A7H1NUB3</accession>
<dbReference type="RefSeq" id="WP_203413543.1">
    <property type="nucleotide sequence ID" value="NZ_CP060244.1"/>
</dbReference>
<reference evidence="2 3" key="1">
    <citation type="submission" date="2020-08" db="EMBL/GenBank/DDBJ databases">
        <title>Complete genome sequence of Entomobacter blattae G55GP.</title>
        <authorList>
            <person name="Poehlein A."/>
            <person name="Guzman J."/>
            <person name="Daniel R."/>
            <person name="Vilcinskas A."/>
        </authorList>
    </citation>
    <scope>NUCLEOTIDE SEQUENCE [LARGE SCALE GENOMIC DNA]</scope>
    <source>
        <strain evidence="2 3">G55GP</strain>
    </source>
</reference>
<dbReference type="Pfam" id="PF02616">
    <property type="entry name" value="SMC_ScpA"/>
    <property type="match status" value="1"/>
</dbReference>